<feature type="domain" description="RCK N-terminal" evidence="7">
    <location>
        <begin position="229"/>
        <end position="346"/>
    </location>
</feature>
<dbReference type="PROSITE" id="PS51201">
    <property type="entry name" value="RCK_N"/>
    <property type="match status" value="2"/>
</dbReference>
<keyword evidence="10" id="KW-1185">Reference proteome</keyword>
<gene>
    <name evidence="9" type="primary">trkA</name>
    <name evidence="9" type="ORF">UC8_58020</name>
</gene>
<feature type="domain" description="RCK N-terminal" evidence="7">
    <location>
        <begin position="1"/>
        <end position="121"/>
    </location>
</feature>
<dbReference type="InterPro" id="IPR050721">
    <property type="entry name" value="Trk_Ktr_HKT_K-transport"/>
</dbReference>
<accession>A0A5B9QXK6</accession>
<evidence type="ECO:0000259" key="8">
    <source>
        <dbReference type="PROSITE" id="PS51202"/>
    </source>
</evidence>
<sequence>MHVMILGAGTVGTWVADLLCRRRHSVTVVDLDADNVRRINAELDVRAIQGNGSQSTVLFQCGVAASDICLALTGDDEVNIVAASMAKALGARRSVARVYAPALRDLSTFDYQRHFGIDRLLSLEQLSATEMARAIRNPGAIPLENFARGQLVVYDLKVAASAPAAGTKLSDLKLPSGVRVGSIMREDRMWIASAGDEPRAGDQISLIGMHDDVTKARDLFDRGKRFHRKQVVMIAGGGETGYHVAQSLGEDHYHIVMLEKDAERCEYLSTQLKHVTMLNASANRRMILEDEGAGKADWFVACTGNDENNIMACVEARELGAKHVLSVVGRADYANVVEKLGIDLAVSERDVAARQILGHLHEGAVISHTKLPHGSIEVYELEILEGAPVSGKPLCDLPLSGNSLVAAIERDGFVKVPKASDQLLPGDVVVALIDDSVAEDTLKLFASESRS</sequence>
<dbReference type="InterPro" id="IPR006036">
    <property type="entry name" value="K_uptake_TrkA"/>
</dbReference>
<dbReference type="KEGG" id="rul:UC8_58020"/>
<dbReference type="SUPFAM" id="SSF51735">
    <property type="entry name" value="NAD(P)-binding Rossmann-fold domains"/>
    <property type="match status" value="2"/>
</dbReference>
<proteinExistence type="predicted"/>
<evidence type="ECO:0000256" key="6">
    <source>
        <dbReference type="ARBA" id="ARBA00023065"/>
    </source>
</evidence>
<dbReference type="Pfam" id="PF02254">
    <property type="entry name" value="TrkA_N"/>
    <property type="match status" value="2"/>
</dbReference>
<dbReference type="SUPFAM" id="SSF116726">
    <property type="entry name" value="TrkA C-terminal domain-like"/>
    <property type="match status" value="2"/>
</dbReference>
<evidence type="ECO:0000259" key="7">
    <source>
        <dbReference type="PROSITE" id="PS51201"/>
    </source>
</evidence>
<dbReference type="GO" id="GO:0005886">
    <property type="term" value="C:plasma membrane"/>
    <property type="evidence" value="ECO:0007669"/>
    <property type="project" value="InterPro"/>
</dbReference>
<evidence type="ECO:0000256" key="4">
    <source>
        <dbReference type="ARBA" id="ARBA00022958"/>
    </source>
</evidence>
<feature type="domain" description="RCK C-terminal" evidence="8">
    <location>
        <begin position="366"/>
        <end position="448"/>
    </location>
</feature>
<dbReference type="Pfam" id="PF02080">
    <property type="entry name" value="TrkA_C"/>
    <property type="match status" value="2"/>
</dbReference>
<evidence type="ECO:0000256" key="2">
    <source>
        <dbReference type="ARBA" id="ARBA00022448"/>
    </source>
</evidence>
<dbReference type="AlphaFoldDB" id="A0A5B9QXK6"/>
<dbReference type="PANTHER" id="PTHR43833">
    <property type="entry name" value="POTASSIUM CHANNEL PROTEIN 2-RELATED-RELATED"/>
    <property type="match status" value="1"/>
</dbReference>
<evidence type="ECO:0000256" key="3">
    <source>
        <dbReference type="ARBA" id="ARBA00022538"/>
    </source>
</evidence>
<dbReference type="PROSITE" id="PS51202">
    <property type="entry name" value="RCK_C"/>
    <property type="match status" value="2"/>
</dbReference>
<keyword evidence="4" id="KW-0630">Potassium</keyword>
<dbReference type="PANTHER" id="PTHR43833:SF5">
    <property type="entry name" value="TRK SYSTEM POTASSIUM UPTAKE PROTEIN TRKA"/>
    <property type="match status" value="1"/>
</dbReference>
<evidence type="ECO:0000313" key="9">
    <source>
        <dbReference type="EMBL" id="QEG43748.1"/>
    </source>
</evidence>
<dbReference type="PRINTS" id="PR00335">
    <property type="entry name" value="KUPTAKETRKA"/>
</dbReference>
<feature type="domain" description="RCK C-terminal" evidence="8">
    <location>
        <begin position="141"/>
        <end position="222"/>
    </location>
</feature>
<organism evidence="9 10">
    <name type="scientific">Roseimaritima ulvae</name>
    <dbReference type="NCBI Taxonomy" id="980254"/>
    <lineage>
        <taxon>Bacteria</taxon>
        <taxon>Pseudomonadati</taxon>
        <taxon>Planctomycetota</taxon>
        <taxon>Planctomycetia</taxon>
        <taxon>Pirellulales</taxon>
        <taxon>Pirellulaceae</taxon>
        <taxon>Roseimaritima</taxon>
    </lineage>
</organism>
<name>A0A5B9QXK6_9BACT</name>
<keyword evidence="5" id="KW-0520">NAD</keyword>
<dbReference type="InterPro" id="IPR006037">
    <property type="entry name" value="RCK_C"/>
</dbReference>
<evidence type="ECO:0000256" key="5">
    <source>
        <dbReference type="ARBA" id="ARBA00023027"/>
    </source>
</evidence>
<dbReference type="RefSeq" id="WP_068135642.1">
    <property type="nucleotide sequence ID" value="NZ_CP042914.1"/>
</dbReference>
<dbReference type="OrthoDB" id="9775180at2"/>
<evidence type="ECO:0000256" key="1">
    <source>
        <dbReference type="ARBA" id="ARBA00017378"/>
    </source>
</evidence>
<keyword evidence="3" id="KW-0633">Potassium transport</keyword>
<evidence type="ECO:0000313" key="10">
    <source>
        <dbReference type="Proteomes" id="UP000325286"/>
    </source>
</evidence>
<dbReference type="EMBL" id="CP042914">
    <property type="protein sequence ID" value="QEG43748.1"/>
    <property type="molecule type" value="Genomic_DNA"/>
</dbReference>
<keyword evidence="6" id="KW-0406">Ion transport</keyword>
<dbReference type="NCBIfam" id="NF007039">
    <property type="entry name" value="PRK09496.3-2"/>
    <property type="match status" value="1"/>
</dbReference>
<dbReference type="InterPro" id="IPR036721">
    <property type="entry name" value="RCK_C_sf"/>
</dbReference>
<dbReference type="InterPro" id="IPR036291">
    <property type="entry name" value="NAD(P)-bd_dom_sf"/>
</dbReference>
<dbReference type="Proteomes" id="UP000325286">
    <property type="component" value="Chromosome"/>
</dbReference>
<dbReference type="GO" id="GO:0015079">
    <property type="term" value="F:potassium ion transmembrane transporter activity"/>
    <property type="evidence" value="ECO:0007669"/>
    <property type="project" value="InterPro"/>
</dbReference>
<protein>
    <recommendedName>
        <fullName evidence="1">Trk system potassium uptake protein TrkA</fullName>
    </recommendedName>
</protein>
<dbReference type="Gene3D" id="3.40.50.720">
    <property type="entry name" value="NAD(P)-binding Rossmann-like Domain"/>
    <property type="match status" value="2"/>
</dbReference>
<dbReference type="InterPro" id="IPR003148">
    <property type="entry name" value="RCK_N"/>
</dbReference>
<keyword evidence="2" id="KW-0813">Transport</keyword>
<dbReference type="Gene3D" id="3.30.70.1450">
    <property type="entry name" value="Regulator of K+ conductance, C-terminal domain"/>
    <property type="match status" value="2"/>
</dbReference>
<reference evidence="9 10" key="1">
    <citation type="submission" date="2019-08" db="EMBL/GenBank/DDBJ databases">
        <title>Deep-cultivation of Planctomycetes and their phenomic and genomic characterization uncovers novel biology.</title>
        <authorList>
            <person name="Wiegand S."/>
            <person name="Jogler M."/>
            <person name="Boedeker C."/>
            <person name="Pinto D."/>
            <person name="Vollmers J."/>
            <person name="Rivas-Marin E."/>
            <person name="Kohn T."/>
            <person name="Peeters S.H."/>
            <person name="Heuer A."/>
            <person name="Rast P."/>
            <person name="Oberbeckmann S."/>
            <person name="Bunk B."/>
            <person name="Jeske O."/>
            <person name="Meyerdierks A."/>
            <person name="Storesund J.E."/>
            <person name="Kallscheuer N."/>
            <person name="Luecker S."/>
            <person name="Lage O.M."/>
            <person name="Pohl T."/>
            <person name="Merkel B.J."/>
            <person name="Hornburger P."/>
            <person name="Mueller R.-W."/>
            <person name="Bruemmer F."/>
            <person name="Labrenz M."/>
            <person name="Spormann A.M."/>
            <person name="Op den Camp H."/>
            <person name="Overmann J."/>
            <person name="Amann R."/>
            <person name="Jetten M.S.M."/>
            <person name="Mascher T."/>
            <person name="Medema M.H."/>
            <person name="Devos D.P."/>
            <person name="Kaster A.-K."/>
            <person name="Ovreas L."/>
            <person name="Rohde M."/>
            <person name="Galperin M.Y."/>
            <person name="Jogler C."/>
        </authorList>
    </citation>
    <scope>NUCLEOTIDE SEQUENCE [LARGE SCALE GENOMIC DNA]</scope>
    <source>
        <strain evidence="9 10">UC8</strain>
    </source>
</reference>